<evidence type="ECO:0000313" key="3">
    <source>
        <dbReference type="Proteomes" id="UP001597075"/>
    </source>
</evidence>
<dbReference type="Proteomes" id="UP001597075">
    <property type="component" value="Unassembled WGS sequence"/>
</dbReference>
<dbReference type="AlphaFoldDB" id="A0ABD6CWP5"/>
<keyword evidence="1" id="KW-0472">Membrane</keyword>
<keyword evidence="1" id="KW-0812">Transmembrane</keyword>
<evidence type="ECO:0000313" key="2">
    <source>
        <dbReference type="EMBL" id="MFD1633294.1"/>
    </source>
</evidence>
<feature type="transmembrane region" description="Helical" evidence="1">
    <location>
        <begin position="20"/>
        <end position="38"/>
    </location>
</feature>
<dbReference type="RefSeq" id="WP_256405814.1">
    <property type="nucleotide sequence ID" value="NZ_CP187151.1"/>
</dbReference>
<sequence>MALGWSLLTAAADRSRLGRYLLYSAAVLAVVGIVWWVATGSDPLPAIPLLLFGLAIGFAANRLLFGVIRPVPEVRRARQRNS</sequence>
<protein>
    <submittedName>
        <fullName evidence="2">Uncharacterized protein</fullName>
    </submittedName>
</protein>
<feature type="transmembrane region" description="Helical" evidence="1">
    <location>
        <begin position="44"/>
        <end position="68"/>
    </location>
</feature>
<proteinExistence type="predicted"/>
<accession>A0ABD6CWP5</accession>
<comment type="caution">
    <text evidence="2">The sequence shown here is derived from an EMBL/GenBank/DDBJ whole genome shotgun (WGS) entry which is preliminary data.</text>
</comment>
<keyword evidence="1" id="KW-1133">Transmembrane helix</keyword>
<organism evidence="2 3">
    <name type="scientific">Haloplanus ruber</name>
    <dbReference type="NCBI Taxonomy" id="869892"/>
    <lineage>
        <taxon>Archaea</taxon>
        <taxon>Methanobacteriati</taxon>
        <taxon>Methanobacteriota</taxon>
        <taxon>Stenosarchaea group</taxon>
        <taxon>Halobacteria</taxon>
        <taxon>Halobacteriales</taxon>
        <taxon>Haloferacaceae</taxon>
        <taxon>Haloplanus</taxon>
    </lineage>
</organism>
<gene>
    <name evidence="2" type="ORF">ACFSBJ_06035</name>
</gene>
<name>A0ABD6CWP5_9EURY</name>
<dbReference type="EMBL" id="JBHUDL010000009">
    <property type="protein sequence ID" value="MFD1633294.1"/>
    <property type="molecule type" value="Genomic_DNA"/>
</dbReference>
<keyword evidence="3" id="KW-1185">Reference proteome</keyword>
<reference evidence="2 3" key="1">
    <citation type="journal article" date="2019" name="Int. J. Syst. Evol. Microbiol.">
        <title>The Global Catalogue of Microorganisms (GCM) 10K type strain sequencing project: providing services to taxonomists for standard genome sequencing and annotation.</title>
        <authorList>
            <consortium name="The Broad Institute Genomics Platform"/>
            <consortium name="The Broad Institute Genome Sequencing Center for Infectious Disease"/>
            <person name="Wu L."/>
            <person name="Ma J."/>
        </authorList>
    </citation>
    <scope>NUCLEOTIDE SEQUENCE [LARGE SCALE GENOMIC DNA]</scope>
    <source>
        <strain evidence="2 3">CGMCC 1.10594</strain>
    </source>
</reference>
<evidence type="ECO:0000256" key="1">
    <source>
        <dbReference type="SAM" id="Phobius"/>
    </source>
</evidence>